<dbReference type="Pfam" id="PF25471">
    <property type="entry name" value="TM_PetC"/>
    <property type="match status" value="1"/>
</dbReference>
<dbReference type="GO" id="GO:0016020">
    <property type="term" value="C:membrane"/>
    <property type="evidence" value="ECO:0007669"/>
    <property type="project" value="UniProtKB-SubCell"/>
</dbReference>
<evidence type="ECO:0000256" key="10">
    <source>
        <dbReference type="ARBA" id="ARBA00022989"/>
    </source>
</evidence>
<dbReference type="PRINTS" id="PR00162">
    <property type="entry name" value="RIESKE"/>
</dbReference>
<dbReference type="Pfam" id="PF00355">
    <property type="entry name" value="Rieske"/>
    <property type="match status" value="1"/>
</dbReference>
<feature type="transmembrane region" description="Helical" evidence="23">
    <location>
        <begin position="12"/>
        <end position="33"/>
    </location>
</feature>
<feature type="domain" description="Rieske" evidence="24">
    <location>
        <begin position="86"/>
        <end position="159"/>
    </location>
</feature>
<dbReference type="PATRIC" id="fig|866895.3.peg.2287"/>
<keyword evidence="26" id="KW-1185">Reference proteome</keyword>
<keyword evidence="14 23" id="KW-0472">Membrane</keyword>
<evidence type="ECO:0000256" key="1">
    <source>
        <dbReference type="ARBA" id="ARBA00004167"/>
    </source>
</evidence>
<evidence type="ECO:0000256" key="23">
    <source>
        <dbReference type="SAM" id="Phobius"/>
    </source>
</evidence>
<evidence type="ECO:0000256" key="3">
    <source>
        <dbReference type="ARBA" id="ARBA00012952"/>
    </source>
</evidence>
<dbReference type="InterPro" id="IPR017941">
    <property type="entry name" value="Rieske_2Fe-2S"/>
</dbReference>
<sequence>MSDKKRVSRRQFLNYTLTGVGGFMAAGMLAPMVRFAIDPVLQTKEGGDMHSVASVDEITNEPTRVEWTIDQVDAWYESEVQKTAWVYRNENDEIVALSPICTHLGCTVDWASQEDYPNQFYCPCHGGRYTKDGVNVPGTPPTAPLPVFEHKVEEGMLYLGDAQSRGGGS</sequence>
<protein>
    <recommendedName>
        <fullName evidence="20">Menaquinol:cytochrome c reductase iron-sulfur subunit</fullName>
        <ecNumber evidence="3">7.1.1.6</ecNumber>
    </recommendedName>
    <alternativeName>
        <fullName evidence="22">Cytochrome bc complex, iron-sulfur subunit</fullName>
    </alternativeName>
    <alternativeName>
        <fullName evidence="21">Rieske iron-sulfur protein QcrA</fullName>
    </alternativeName>
</protein>
<keyword evidence="7" id="KW-0479">Metal-binding</keyword>
<keyword evidence="6" id="KW-0001">2Fe-2S</keyword>
<dbReference type="PROSITE" id="PS51296">
    <property type="entry name" value="RIESKE"/>
    <property type="match status" value="1"/>
</dbReference>
<dbReference type="eggNOG" id="COG0723">
    <property type="taxonomic scope" value="Bacteria"/>
</dbReference>
<evidence type="ECO:0000256" key="7">
    <source>
        <dbReference type="ARBA" id="ARBA00022723"/>
    </source>
</evidence>
<gene>
    <name evidence="25" type="primary">qcrA</name>
    <name evidence="25" type="ordered locus">HBHAL_3269</name>
</gene>
<evidence type="ECO:0000256" key="19">
    <source>
        <dbReference type="ARBA" id="ARBA00064458"/>
    </source>
</evidence>
<dbReference type="InterPro" id="IPR014349">
    <property type="entry name" value="Rieske_Fe-S_prot"/>
</dbReference>
<comment type="subcellular location">
    <subcellularLocation>
        <location evidence="1">Membrane</location>
        <topology evidence="1">Single-pass membrane protein</topology>
    </subcellularLocation>
</comment>
<comment type="similarity">
    <text evidence="2">Belongs to the Rieske iron-sulfur protein family.</text>
</comment>
<dbReference type="GO" id="GO:0004497">
    <property type="term" value="F:monooxygenase activity"/>
    <property type="evidence" value="ECO:0007669"/>
    <property type="project" value="UniProtKB-ARBA"/>
</dbReference>
<keyword evidence="15" id="KW-1015">Disulfide bond</keyword>
<dbReference type="Proteomes" id="UP000007397">
    <property type="component" value="Chromosome"/>
</dbReference>
<evidence type="ECO:0000256" key="6">
    <source>
        <dbReference type="ARBA" id="ARBA00022714"/>
    </source>
</evidence>
<proteinExistence type="inferred from homology"/>
<dbReference type="EMBL" id="HE717023">
    <property type="protein sequence ID" value="CCG45615.1"/>
    <property type="molecule type" value="Genomic_DNA"/>
</dbReference>
<dbReference type="Gene3D" id="2.102.10.10">
    <property type="entry name" value="Rieske [2Fe-2S] iron-sulphur domain"/>
    <property type="match status" value="1"/>
</dbReference>
<dbReference type="EC" id="7.1.1.6" evidence="3"/>
<evidence type="ECO:0000256" key="18">
    <source>
        <dbReference type="ARBA" id="ARBA00055683"/>
    </source>
</evidence>
<evidence type="ECO:0000313" key="26">
    <source>
        <dbReference type="Proteomes" id="UP000007397"/>
    </source>
</evidence>
<evidence type="ECO:0000256" key="13">
    <source>
        <dbReference type="ARBA" id="ARBA00023014"/>
    </source>
</evidence>
<dbReference type="InterPro" id="IPR057415">
    <property type="entry name" value="TM_PetC"/>
</dbReference>
<keyword evidence="9" id="KW-0249">Electron transport</keyword>
<keyword evidence="11 25" id="KW-0560">Oxidoreductase</keyword>
<evidence type="ECO:0000256" key="11">
    <source>
        <dbReference type="ARBA" id="ARBA00023002"/>
    </source>
</evidence>
<evidence type="ECO:0000256" key="14">
    <source>
        <dbReference type="ARBA" id="ARBA00023136"/>
    </source>
</evidence>
<organism evidence="25 26">
    <name type="scientific">Halobacillus halophilus (strain ATCC 35676 / DSM 2266 / JCM 20832 / KCTC 3685 / LMG 17431 / NBRC 102448 / NCIMB 2269)</name>
    <name type="common">Sporosarcina halophila</name>
    <dbReference type="NCBI Taxonomy" id="866895"/>
    <lineage>
        <taxon>Bacteria</taxon>
        <taxon>Bacillati</taxon>
        <taxon>Bacillota</taxon>
        <taxon>Bacilli</taxon>
        <taxon>Bacillales</taxon>
        <taxon>Bacillaceae</taxon>
        <taxon>Halobacillus</taxon>
    </lineage>
</organism>
<dbReference type="FunFam" id="2.102.10.10:FF:000006">
    <property type="entry name" value="Menaquinol-cytochrome c reductase, iron-sulfur subunit"/>
    <property type="match status" value="1"/>
</dbReference>
<evidence type="ECO:0000256" key="20">
    <source>
        <dbReference type="ARBA" id="ARBA00067741"/>
    </source>
</evidence>
<evidence type="ECO:0000256" key="5">
    <source>
        <dbReference type="ARBA" id="ARBA00022692"/>
    </source>
</evidence>
<dbReference type="InterPro" id="IPR005805">
    <property type="entry name" value="Rieske_Fe-S_prot_C"/>
</dbReference>
<dbReference type="AlphaFoldDB" id="I0JN95"/>
<keyword evidence="10 23" id="KW-1133">Transmembrane helix</keyword>
<keyword evidence="5 23" id="KW-0812">Transmembrane</keyword>
<evidence type="ECO:0000256" key="9">
    <source>
        <dbReference type="ARBA" id="ARBA00022982"/>
    </source>
</evidence>
<evidence type="ECO:0000256" key="2">
    <source>
        <dbReference type="ARBA" id="ARBA00010651"/>
    </source>
</evidence>
<dbReference type="RefSeq" id="WP_014643506.1">
    <property type="nucleotide sequence ID" value="NC_017668.1"/>
</dbReference>
<dbReference type="HOGENOM" id="CLU_055690_1_1_9"/>
<comment type="catalytic activity">
    <reaction evidence="17">
        <text>2 oxidized [plastocyanin] + a plastoquinol + 2 H(+)(in) = 2 reduced [plastocyanin] + a plastoquinone + 4 H(+)(out)</text>
        <dbReference type="Rhea" id="RHEA:22148"/>
        <dbReference type="Rhea" id="RHEA-COMP:9561"/>
        <dbReference type="Rhea" id="RHEA-COMP:9562"/>
        <dbReference type="Rhea" id="RHEA-COMP:10039"/>
        <dbReference type="Rhea" id="RHEA-COMP:10040"/>
        <dbReference type="ChEBI" id="CHEBI:15378"/>
        <dbReference type="ChEBI" id="CHEBI:17757"/>
        <dbReference type="ChEBI" id="CHEBI:29036"/>
        <dbReference type="ChEBI" id="CHEBI:49552"/>
        <dbReference type="ChEBI" id="CHEBI:62192"/>
        <dbReference type="EC" id="7.1.1.6"/>
    </reaction>
</comment>
<evidence type="ECO:0000256" key="22">
    <source>
        <dbReference type="ARBA" id="ARBA00076330"/>
    </source>
</evidence>
<dbReference type="GO" id="GO:0016705">
    <property type="term" value="F:oxidoreductase activity, acting on paired donors, with incorporation or reduction of molecular oxygen"/>
    <property type="evidence" value="ECO:0007669"/>
    <property type="project" value="UniProtKB-ARBA"/>
</dbReference>
<dbReference type="CDD" id="cd03467">
    <property type="entry name" value="Rieske"/>
    <property type="match status" value="1"/>
</dbReference>
<evidence type="ECO:0000313" key="25">
    <source>
        <dbReference type="EMBL" id="CCG45615.1"/>
    </source>
</evidence>
<dbReference type="PANTHER" id="PTHR10134">
    <property type="entry name" value="CYTOCHROME B-C1 COMPLEX SUBUNIT RIESKE, MITOCHONDRIAL"/>
    <property type="match status" value="1"/>
</dbReference>
<keyword evidence="4" id="KW-0813">Transport</keyword>
<dbReference type="KEGG" id="hhd:HBHAL_3269"/>
<evidence type="ECO:0000256" key="12">
    <source>
        <dbReference type="ARBA" id="ARBA00023004"/>
    </source>
</evidence>
<evidence type="ECO:0000256" key="15">
    <source>
        <dbReference type="ARBA" id="ARBA00023157"/>
    </source>
</evidence>
<reference evidence="25 26" key="1">
    <citation type="journal article" date="2013" name="Environ. Microbiol.">
        <title>Chloride and organic osmolytes: a hybrid strategy to cope with elevated salinities by the moderately halophilic, chloride-dependent bacterium Halobacillus halophilus.</title>
        <authorList>
            <person name="Saum S.H."/>
            <person name="Pfeiffer F."/>
            <person name="Palm P."/>
            <person name="Rampp M."/>
            <person name="Schuster S.C."/>
            <person name="Muller V."/>
            <person name="Oesterhelt D."/>
        </authorList>
    </citation>
    <scope>NUCLEOTIDE SEQUENCE [LARGE SCALE GENOMIC DNA]</scope>
    <source>
        <strain evidence="26">ATCC 35676 / DSM 2266 / JCM 20832 / KCTC 3685 / LMG 17431 / NBRC 102448 / NCIMB 2269</strain>
    </source>
</reference>
<dbReference type="SUPFAM" id="SSF50022">
    <property type="entry name" value="ISP domain"/>
    <property type="match status" value="1"/>
</dbReference>
<dbReference type="GO" id="GO:0046872">
    <property type="term" value="F:metal ion binding"/>
    <property type="evidence" value="ECO:0007669"/>
    <property type="project" value="UniProtKB-KW"/>
</dbReference>
<comment type="subunit">
    <text evidence="19">The main subunits of the menaquinol:cytochrome c complex are a Rieske-type iron-sulfur protein (QcrA), a cytochrome b (QcrB) and a cytochrome c (QcrC).</text>
</comment>
<name>I0JN95_HALH3</name>
<comment type="cofactor">
    <cofactor evidence="16">
        <name>[2Fe-2S] cluster</name>
        <dbReference type="ChEBI" id="CHEBI:190135"/>
    </cofactor>
</comment>
<evidence type="ECO:0000259" key="24">
    <source>
        <dbReference type="PROSITE" id="PS51296"/>
    </source>
</evidence>
<dbReference type="PROSITE" id="PS51318">
    <property type="entry name" value="TAT"/>
    <property type="match status" value="1"/>
</dbReference>
<evidence type="ECO:0000256" key="8">
    <source>
        <dbReference type="ARBA" id="ARBA00022967"/>
    </source>
</evidence>
<dbReference type="GO" id="GO:0009496">
    <property type="term" value="F:plastoquinol--plastocyanin reductase activity"/>
    <property type="evidence" value="ECO:0007669"/>
    <property type="project" value="UniProtKB-EC"/>
</dbReference>
<evidence type="ECO:0000256" key="17">
    <source>
        <dbReference type="ARBA" id="ARBA00047828"/>
    </source>
</evidence>
<accession>I0JN95</accession>
<dbReference type="GO" id="GO:0051537">
    <property type="term" value="F:2 iron, 2 sulfur cluster binding"/>
    <property type="evidence" value="ECO:0007669"/>
    <property type="project" value="UniProtKB-KW"/>
</dbReference>
<keyword evidence="12" id="KW-0408">Iron</keyword>
<evidence type="ECO:0000256" key="16">
    <source>
        <dbReference type="ARBA" id="ARBA00034078"/>
    </source>
</evidence>
<dbReference type="InterPro" id="IPR036922">
    <property type="entry name" value="Rieske_2Fe-2S_sf"/>
</dbReference>
<dbReference type="InterPro" id="IPR006311">
    <property type="entry name" value="TAT_signal"/>
</dbReference>
<evidence type="ECO:0000256" key="4">
    <source>
        <dbReference type="ARBA" id="ARBA00022448"/>
    </source>
</evidence>
<dbReference type="STRING" id="866895.HBHAL_3269"/>
<keyword evidence="13" id="KW-0411">Iron-sulfur</keyword>
<comment type="function">
    <text evidence="18">Component of the menaquinol:cytochrome c reductase complex. The Rieske protein is a high potential 2Fe-2S protein.</text>
</comment>
<evidence type="ECO:0000256" key="21">
    <source>
        <dbReference type="ARBA" id="ARBA00075320"/>
    </source>
</evidence>
<keyword evidence="8" id="KW-1278">Translocase</keyword>
<dbReference type="Gene3D" id="1.20.5.700">
    <property type="entry name" value="Single helix bin"/>
    <property type="match status" value="1"/>
</dbReference>